<dbReference type="PRINTS" id="PR00420">
    <property type="entry name" value="RNGMNOXGNASE"/>
</dbReference>
<dbReference type="PANTHER" id="PTHR46028">
    <property type="entry name" value="KYNURENINE 3-MONOOXYGENASE"/>
    <property type="match status" value="1"/>
</dbReference>
<organism evidence="9 10">
    <name type="scientific">Phaeodactylum tricornutum (strain CCAP 1055/1)</name>
    <dbReference type="NCBI Taxonomy" id="556484"/>
    <lineage>
        <taxon>Eukaryota</taxon>
        <taxon>Sar</taxon>
        <taxon>Stramenopiles</taxon>
        <taxon>Ochrophyta</taxon>
        <taxon>Bacillariophyta</taxon>
        <taxon>Bacillariophyceae</taxon>
        <taxon>Bacillariophycidae</taxon>
        <taxon>Naviculales</taxon>
        <taxon>Phaeodactylaceae</taxon>
        <taxon>Phaeodactylum</taxon>
    </lineage>
</organism>
<keyword evidence="6" id="KW-0503">Monooxygenase</keyword>
<comment type="cofactor">
    <cofactor evidence="1">
        <name>FAD</name>
        <dbReference type="ChEBI" id="CHEBI:57692"/>
    </cofactor>
</comment>
<evidence type="ECO:0000256" key="3">
    <source>
        <dbReference type="ARBA" id="ARBA00022827"/>
    </source>
</evidence>
<evidence type="ECO:0000256" key="1">
    <source>
        <dbReference type="ARBA" id="ARBA00001974"/>
    </source>
</evidence>
<evidence type="ECO:0000256" key="2">
    <source>
        <dbReference type="ARBA" id="ARBA00022630"/>
    </source>
</evidence>
<evidence type="ECO:0000313" key="9">
    <source>
        <dbReference type="EMBL" id="EEC50187.1"/>
    </source>
</evidence>
<dbReference type="InterPro" id="IPR002938">
    <property type="entry name" value="FAD-bd"/>
</dbReference>
<reference evidence="9 10" key="1">
    <citation type="journal article" date="2008" name="Nature">
        <title>The Phaeodactylum genome reveals the evolutionary history of diatom genomes.</title>
        <authorList>
            <person name="Bowler C."/>
            <person name="Allen A.E."/>
            <person name="Badger J.H."/>
            <person name="Grimwood J."/>
            <person name="Jabbari K."/>
            <person name="Kuo A."/>
            <person name="Maheswari U."/>
            <person name="Martens C."/>
            <person name="Maumus F."/>
            <person name="Otillar R.P."/>
            <person name="Rayko E."/>
            <person name="Salamov A."/>
            <person name="Vandepoele K."/>
            <person name="Beszteri B."/>
            <person name="Gruber A."/>
            <person name="Heijde M."/>
            <person name="Katinka M."/>
            <person name="Mock T."/>
            <person name="Valentin K."/>
            <person name="Verret F."/>
            <person name="Berges J.A."/>
            <person name="Brownlee C."/>
            <person name="Cadoret J.P."/>
            <person name="Chiovitti A."/>
            <person name="Choi C.J."/>
            <person name="Coesel S."/>
            <person name="De Martino A."/>
            <person name="Detter J.C."/>
            <person name="Durkin C."/>
            <person name="Falciatore A."/>
            <person name="Fournet J."/>
            <person name="Haruta M."/>
            <person name="Huysman M.J."/>
            <person name="Jenkins B.D."/>
            <person name="Jiroutova K."/>
            <person name="Jorgensen R.E."/>
            <person name="Joubert Y."/>
            <person name="Kaplan A."/>
            <person name="Kroger N."/>
            <person name="Kroth P.G."/>
            <person name="La Roche J."/>
            <person name="Lindquist E."/>
            <person name="Lommer M."/>
            <person name="Martin-Jezequel V."/>
            <person name="Lopez P.J."/>
            <person name="Lucas S."/>
            <person name="Mangogna M."/>
            <person name="McGinnis K."/>
            <person name="Medlin L.K."/>
            <person name="Montsant A."/>
            <person name="Oudot-Le Secq M.P."/>
            <person name="Napoli C."/>
            <person name="Obornik M."/>
            <person name="Parker M.S."/>
            <person name="Petit J.L."/>
            <person name="Porcel B.M."/>
            <person name="Poulsen N."/>
            <person name="Robison M."/>
            <person name="Rychlewski L."/>
            <person name="Rynearson T.A."/>
            <person name="Schmutz J."/>
            <person name="Shapiro H."/>
            <person name="Siaut M."/>
            <person name="Stanley M."/>
            <person name="Sussman M.R."/>
            <person name="Taylor A.R."/>
            <person name="Vardi A."/>
            <person name="von Dassow P."/>
            <person name="Vyverman W."/>
            <person name="Willis A."/>
            <person name="Wyrwicz L.S."/>
            <person name="Rokhsar D.S."/>
            <person name="Weissenbach J."/>
            <person name="Armbrust E.V."/>
            <person name="Green B.R."/>
            <person name="Van de Peer Y."/>
            <person name="Grigoriev I.V."/>
        </authorList>
    </citation>
    <scope>NUCLEOTIDE SEQUENCE [LARGE SCALE GENOMIC DNA]</scope>
    <source>
        <strain evidence="9 10">CCAP 1055/1</strain>
    </source>
</reference>
<reference evidence="10" key="2">
    <citation type="submission" date="2008-08" db="EMBL/GenBank/DDBJ databases">
        <authorList>
            <consortium name="Diatom Consortium"/>
            <person name="Grigoriev I."/>
            <person name="Grimwood J."/>
            <person name="Kuo A."/>
            <person name="Otillar R.P."/>
            <person name="Salamov A."/>
            <person name="Detter J.C."/>
            <person name="Lindquist E."/>
            <person name="Shapiro H."/>
            <person name="Lucas S."/>
            <person name="Glavina del Rio T."/>
            <person name="Pitluck S."/>
            <person name="Rokhsar D."/>
            <person name="Bowler C."/>
        </authorList>
    </citation>
    <scope>GENOME REANNOTATION</scope>
    <source>
        <strain evidence="10">CCAP 1055/1</strain>
    </source>
</reference>
<dbReference type="STRING" id="556484.B7FU13"/>
<keyword evidence="5" id="KW-0560">Oxidoreductase</keyword>
<dbReference type="PaxDb" id="2850-Phatr44417"/>
<feature type="chain" id="PRO_5002855440" description="FAD-binding domain-containing protein" evidence="7">
    <location>
        <begin position="24"/>
        <end position="584"/>
    </location>
</feature>
<protein>
    <recommendedName>
        <fullName evidence="8">FAD-binding domain-containing protein</fullName>
    </recommendedName>
</protein>
<evidence type="ECO:0000256" key="6">
    <source>
        <dbReference type="ARBA" id="ARBA00023033"/>
    </source>
</evidence>
<dbReference type="GO" id="GO:0070189">
    <property type="term" value="P:kynurenine metabolic process"/>
    <property type="evidence" value="ECO:0007669"/>
    <property type="project" value="TreeGrafter"/>
</dbReference>
<proteinExistence type="predicted"/>
<accession>B7FU13</accession>
<dbReference type="InParanoid" id="B7FU13"/>
<sequence>MLVNLTNRAMALLLAGMLLMSNGDIPGCSSVTALALSQSSVSAVHRRNVVVVGGGPVGLATALTLSRPPHSCNVTVLERTDGDTSVATYNPARSYLYNINPRGLRWVDSVPEVATKLDDRGVVVRGGFGRFCIVPADPSVAIPEPTGVTVAGSPPKSQKRNTRATPSISKSVWIPRHQMVELLQECCEEQLYNDSKGVGSIQVCMGKEVASMVDTAETALPESQKGPSITVHCRDGSMYGADLVVAADGIDSAVRAQLRDPAQSESWLASKARSFVVRRYRSPATGLKLKALQLPPNFTMIDHDGTLVTTQAQNLYSIRGTNQGTRDFASLGLLPMKDPDMVRPANIITRPDHELWKLADGSAVKAWFQSNWPRLNWDEMVDDKEWERFVQAKTTTFPYCQYVPGSVVVAPNESAGVVLVGDACHAFPPDIGQGINAGLQDVVALDLALQDREIDLCQDSVPPSWSPSASAPTLGQGLLRYQRNRRAEHGALIRLARFGSPYQYRQPWIRDRIGRVCWSANVAFRLLLNKATFGWVPPAAILLAQNVNLSYRQVMRRADTTARVLQSTVLAAVAWLLVRKFSLL</sequence>
<dbReference type="AlphaFoldDB" id="B7FU13"/>
<evidence type="ECO:0000259" key="8">
    <source>
        <dbReference type="Pfam" id="PF01494"/>
    </source>
</evidence>
<dbReference type="GO" id="GO:0004502">
    <property type="term" value="F:kynurenine 3-monooxygenase activity"/>
    <property type="evidence" value="ECO:0007669"/>
    <property type="project" value="TreeGrafter"/>
</dbReference>
<dbReference type="GeneID" id="7197663"/>
<dbReference type="KEGG" id="pti:PHATRDRAFT_44417"/>
<keyword evidence="10" id="KW-1185">Reference proteome</keyword>
<dbReference type="SUPFAM" id="SSF51905">
    <property type="entry name" value="FAD/NAD(P)-binding domain"/>
    <property type="match status" value="1"/>
</dbReference>
<feature type="domain" description="FAD-binding" evidence="8">
    <location>
        <begin position="48"/>
        <end position="261"/>
    </location>
</feature>
<evidence type="ECO:0000256" key="5">
    <source>
        <dbReference type="ARBA" id="ARBA00023002"/>
    </source>
</evidence>
<name>B7FU13_PHATC</name>
<evidence type="ECO:0000256" key="4">
    <source>
        <dbReference type="ARBA" id="ARBA00022857"/>
    </source>
</evidence>
<dbReference type="Gene3D" id="3.50.50.60">
    <property type="entry name" value="FAD/NAD(P)-binding domain"/>
    <property type="match status" value="1"/>
</dbReference>
<dbReference type="Pfam" id="PF01494">
    <property type="entry name" value="FAD_binding_3"/>
    <property type="match status" value="2"/>
</dbReference>
<dbReference type="eggNOG" id="ENOG502RRBQ">
    <property type="taxonomic scope" value="Eukaryota"/>
</dbReference>
<dbReference type="HOGENOM" id="CLU_550379_0_0_1"/>
<keyword evidence="3" id="KW-0274">FAD</keyword>
<keyword evidence="2" id="KW-0285">Flavoprotein</keyword>
<dbReference type="EMBL" id="CM000607">
    <property type="protein sequence ID" value="EEC50187.1"/>
    <property type="molecule type" value="Genomic_DNA"/>
</dbReference>
<dbReference type="GO" id="GO:0071949">
    <property type="term" value="F:FAD binding"/>
    <property type="evidence" value="ECO:0007669"/>
    <property type="project" value="InterPro"/>
</dbReference>
<evidence type="ECO:0000256" key="7">
    <source>
        <dbReference type="SAM" id="SignalP"/>
    </source>
</evidence>
<keyword evidence="4" id="KW-0521">NADP</keyword>
<feature type="signal peptide" evidence="7">
    <location>
        <begin position="1"/>
        <end position="23"/>
    </location>
</feature>
<dbReference type="PANTHER" id="PTHR46028:SF2">
    <property type="entry name" value="KYNURENINE 3-MONOOXYGENASE"/>
    <property type="match status" value="1"/>
</dbReference>
<gene>
    <name evidence="9" type="ORF">PHATRDRAFT_44417</name>
</gene>
<dbReference type="InterPro" id="IPR036188">
    <property type="entry name" value="FAD/NAD-bd_sf"/>
</dbReference>
<feature type="domain" description="FAD-binding" evidence="8">
    <location>
        <begin position="408"/>
        <end position="448"/>
    </location>
</feature>
<dbReference type="OMA" id="LWSINFF"/>
<evidence type="ECO:0000313" key="10">
    <source>
        <dbReference type="Proteomes" id="UP000000759"/>
    </source>
</evidence>
<dbReference type="OrthoDB" id="10053569at2759"/>
<dbReference type="RefSeq" id="XP_002178522.1">
    <property type="nucleotide sequence ID" value="XM_002178486.1"/>
</dbReference>
<keyword evidence="7" id="KW-0732">Signal</keyword>
<dbReference type="Proteomes" id="UP000000759">
    <property type="component" value="Chromosome 4"/>
</dbReference>